<feature type="region of interest" description="DHBP synthase" evidence="20">
    <location>
        <begin position="1"/>
        <end position="211"/>
    </location>
</feature>
<evidence type="ECO:0000256" key="5">
    <source>
        <dbReference type="ARBA" id="ARBA00004904"/>
    </source>
</evidence>
<feature type="domain" description="GTP cyclohydrolase II" evidence="21">
    <location>
        <begin position="221"/>
        <end position="383"/>
    </location>
</feature>
<comment type="similarity">
    <text evidence="7 20">In the C-terminal section; belongs to the GTP cyclohydrolase II family.</text>
</comment>
<evidence type="ECO:0000256" key="9">
    <source>
        <dbReference type="ARBA" id="ARBA00022723"/>
    </source>
</evidence>
<evidence type="ECO:0000256" key="1">
    <source>
        <dbReference type="ARBA" id="ARBA00000141"/>
    </source>
</evidence>
<dbReference type="NCBIfam" id="TIGR00505">
    <property type="entry name" value="ribA"/>
    <property type="match status" value="1"/>
</dbReference>
<keyword evidence="9 20" id="KW-0479">Metal-binding</keyword>
<evidence type="ECO:0000256" key="20">
    <source>
        <dbReference type="HAMAP-Rule" id="MF_01283"/>
    </source>
</evidence>
<evidence type="ECO:0000256" key="16">
    <source>
        <dbReference type="ARBA" id="ARBA00023239"/>
    </source>
</evidence>
<dbReference type="SUPFAM" id="SSF142695">
    <property type="entry name" value="RibA-like"/>
    <property type="match status" value="1"/>
</dbReference>
<keyword evidence="17 20" id="KW-0511">Multifunctional enzyme</keyword>
<dbReference type="GO" id="GO:0003935">
    <property type="term" value="F:GTP cyclohydrolase II activity"/>
    <property type="evidence" value="ECO:0007669"/>
    <property type="project" value="UniProtKB-UniRule"/>
</dbReference>
<feature type="binding site" evidence="20">
    <location>
        <position position="41"/>
    </location>
    <ligand>
        <name>D-ribulose 5-phosphate</name>
        <dbReference type="ChEBI" id="CHEBI:58121"/>
    </ligand>
</feature>
<feature type="binding site" evidence="20">
    <location>
        <position position="280"/>
    </location>
    <ligand>
        <name>Zn(2+)</name>
        <dbReference type="ChEBI" id="CHEBI:29105"/>
        <note>catalytic</note>
    </ligand>
</feature>
<evidence type="ECO:0000256" key="18">
    <source>
        <dbReference type="ARBA" id="ARBA00043932"/>
    </source>
</evidence>
<evidence type="ECO:0000256" key="13">
    <source>
        <dbReference type="ARBA" id="ARBA00022842"/>
    </source>
</evidence>
<keyword evidence="15 20" id="KW-0464">Manganese</keyword>
<comment type="cofactor">
    <cofactor evidence="2">
        <name>Mn(2+)</name>
        <dbReference type="ChEBI" id="CHEBI:29035"/>
    </cofactor>
</comment>
<dbReference type="Pfam" id="PF00926">
    <property type="entry name" value="DHBP_synthase"/>
    <property type="match status" value="1"/>
</dbReference>
<gene>
    <name evidence="20" type="primary">ribBA</name>
    <name evidence="22" type="ORF">DUE52_30990</name>
</gene>
<evidence type="ECO:0000256" key="8">
    <source>
        <dbReference type="ARBA" id="ARBA00022619"/>
    </source>
</evidence>
<dbReference type="NCBIfam" id="TIGR00506">
    <property type="entry name" value="ribB"/>
    <property type="match status" value="1"/>
</dbReference>
<dbReference type="NCBIfam" id="NF001591">
    <property type="entry name" value="PRK00393.1"/>
    <property type="match status" value="1"/>
</dbReference>
<dbReference type="GO" id="GO:0008686">
    <property type="term" value="F:3,4-dihydroxy-2-butanone-4-phosphate synthase activity"/>
    <property type="evidence" value="ECO:0007669"/>
    <property type="project" value="UniProtKB-UniRule"/>
</dbReference>
<evidence type="ECO:0000256" key="12">
    <source>
        <dbReference type="ARBA" id="ARBA00022833"/>
    </source>
</evidence>
<evidence type="ECO:0000259" key="21">
    <source>
        <dbReference type="Pfam" id="PF00925"/>
    </source>
</evidence>
<dbReference type="UniPathway" id="UPA00275">
    <property type="reaction ID" value="UER00399"/>
</dbReference>
<feature type="binding site" evidence="20">
    <location>
        <position position="362"/>
    </location>
    <ligand>
        <name>GTP</name>
        <dbReference type="ChEBI" id="CHEBI:37565"/>
    </ligand>
</feature>
<dbReference type="InterPro" id="IPR016299">
    <property type="entry name" value="Riboflavin_synth_RibBA"/>
</dbReference>
<dbReference type="GO" id="GO:0005829">
    <property type="term" value="C:cytosol"/>
    <property type="evidence" value="ECO:0007669"/>
    <property type="project" value="TreeGrafter"/>
</dbReference>
<reference evidence="22 23" key="1">
    <citation type="submission" date="2018-07" db="EMBL/GenBank/DDBJ databases">
        <title>Genome analysis of Larkinella rosea.</title>
        <authorList>
            <person name="Zhou Z."/>
            <person name="Wang G."/>
        </authorList>
    </citation>
    <scope>NUCLEOTIDE SEQUENCE [LARGE SCALE GENOMIC DNA]</scope>
    <source>
        <strain evidence="23">zzj9</strain>
    </source>
</reference>
<comment type="catalytic activity">
    <reaction evidence="19 20">
        <text>GTP + 4 H2O = 2,5-diamino-6-hydroxy-4-(5-phosphoribosylamino)-pyrimidine + formate + 2 phosphate + 3 H(+)</text>
        <dbReference type="Rhea" id="RHEA:23704"/>
        <dbReference type="ChEBI" id="CHEBI:15377"/>
        <dbReference type="ChEBI" id="CHEBI:15378"/>
        <dbReference type="ChEBI" id="CHEBI:15740"/>
        <dbReference type="ChEBI" id="CHEBI:37565"/>
        <dbReference type="ChEBI" id="CHEBI:43474"/>
        <dbReference type="ChEBI" id="CHEBI:58614"/>
        <dbReference type="EC" id="3.5.4.25"/>
    </reaction>
</comment>
<dbReference type="Gene3D" id="3.90.870.10">
    <property type="entry name" value="DHBP synthase"/>
    <property type="match status" value="1"/>
</dbReference>
<comment type="catalytic activity">
    <reaction evidence="1 20">
        <text>D-ribulose 5-phosphate = (2S)-2-hydroxy-3-oxobutyl phosphate + formate + H(+)</text>
        <dbReference type="Rhea" id="RHEA:18457"/>
        <dbReference type="ChEBI" id="CHEBI:15378"/>
        <dbReference type="ChEBI" id="CHEBI:15740"/>
        <dbReference type="ChEBI" id="CHEBI:58121"/>
        <dbReference type="ChEBI" id="CHEBI:58830"/>
        <dbReference type="EC" id="4.1.99.12"/>
    </reaction>
</comment>
<dbReference type="GO" id="GO:0000287">
    <property type="term" value="F:magnesium ion binding"/>
    <property type="evidence" value="ECO:0007669"/>
    <property type="project" value="UniProtKB-UniRule"/>
</dbReference>
<keyword evidence="23" id="KW-1185">Reference proteome</keyword>
<feature type="binding site" evidence="20">
    <location>
        <position position="327"/>
    </location>
    <ligand>
        <name>GTP</name>
        <dbReference type="ChEBI" id="CHEBI:37565"/>
    </ligand>
</feature>
<dbReference type="PIRSF" id="PIRSF001259">
    <property type="entry name" value="RibA"/>
    <property type="match status" value="1"/>
</dbReference>
<keyword evidence="8 20" id="KW-0686">Riboflavin biosynthesis</keyword>
<feature type="active site" description="Nucleophile; for GTP cyclohydrolase activity" evidence="20">
    <location>
        <position position="341"/>
    </location>
</feature>
<dbReference type="GO" id="GO:0005525">
    <property type="term" value="F:GTP binding"/>
    <property type="evidence" value="ECO:0007669"/>
    <property type="project" value="UniProtKB-KW"/>
</dbReference>
<feature type="binding site" evidence="20">
    <location>
        <position position="153"/>
    </location>
    <ligand>
        <name>Mg(2+)</name>
        <dbReference type="ChEBI" id="CHEBI:18420"/>
        <label>2</label>
    </ligand>
</feature>
<feature type="binding site" evidence="20">
    <location>
        <position position="278"/>
    </location>
    <ligand>
        <name>Zn(2+)</name>
        <dbReference type="ChEBI" id="CHEBI:29105"/>
        <note>catalytic</note>
    </ligand>
</feature>
<comment type="function">
    <text evidence="18 20">Catalyzes the conversion of GTP to 2,5-diamino-6-ribosylamino-4(3H)-pyrimidinone 5'-phosphate (DARP), formate and pyrophosphate.</text>
</comment>
<feature type="site" description="Essential for DHBP synthase activity" evidence="20">
    <location>
        <position position="174"/>
    </location>
</feature>
<evidence type="ECO:0000256" key="4">
    <source>
        <dbReference type="ARBA" id="ARBA00004853"/>
    </source>
</evidence>
<dbReference type="GO" id="GO:0009231">
    <property type="term" value="P:riboflavin biosynthetic process"/>
    <property type="evidence" value="ECO:0007669"/>
    <property type="project" value="UniProtKB-UniRule"/>
</dbReference>
<dbReference type="GO" id="GO:0008270">
    <property type="term" value="F:zinc ion binding"/>
    <property type="evidence" value="ECO:0007669"/>
    <property type="project" value="UniProtKB-UniRule"/>
</dbReference>
<dbReference type="EC" id="3.5.4.25" evidence="20"/>
<evidence type="ECO:0000256" key="14">
    <source>
        <dbReference type="ARBA" id="ARBA00023134"/>
    </source>
</evidence>
<dbReference type="Gene3D" id="3.40.50.10990">
    <property type="entry name" value="GTP cyclohydrolase II"/>
    <property type="match status" value="1"/>
</dbReference>
<keyword evidence="11 20" id="KW-0378">Hydrolase</keyword>
<dbReference type="PANTHER" id="PTHR21327:SF18">
    <property type="entry name" value="3,4-DIHYDROXY-2-BUTANONE 4-PHOSPHATE SYNTHASE"/>
    <property type="match status" value="1"/>
</dbReference>
<dbReference type="EC" id="4.1.99.12" evidence="20"/>
<accession>A0A368JDB9</accession>
<name>A0A368JDB9_9BACT</name>
<comment type="caution">
    <text evidence="22">The sequence shown here is derived from an EMBL/GenBank/DDBJ whole genome shotgun (WGS) entry which is preliminary data.</text>
</comment>
<keyword evidence="12 20" id="KW-0862">Zinc</keyword>
<dbReference type="HAMAP" id="MF_00180">
    <property type="entry name" value="RibB"/>
    <property type="match status" value="1"/>
</dbReference>
<comment type="cofactor">
    <cofactor evidence="20">
        <name>Zn(2+)</name>
        <dbReference type="ChEBI" id="CHEBI:29105"/>
    </cofactor>
    <text evidence="20">Binds 1 zinc ion per subunit.</text>
</comment>
<feature type="binding site" evidence="20">
    <location>
        <position position="37"/>
    </location>
    <ligand>
        <name>Mg(2+)</name>
        <dbReference type="ChEBI" id="CHEBI:18420"/>
        <label>1</label>
    </ligand>
</feature>
<comment type="cofactor">
    <cofactor evidence="20">
        <name>Mg(2+)</name>
        <dbReference type="ChEBI" id="CHEBI:18420"/>
    </cofactor>
    <cofactor evidence="20">
        <name>Mn(2+)</name>
        <dbReference type="ChEBI" id="CHEBI:29035"/>
    </cofactor>
    <text evidence="20">Binds 2 divalent metal cations per subunit. Magnesium or manganese.</text>
</comment>
<sequence length="415" mass="45849">MSNNNTNPGSLLDRIEDAIQDIRDGKIIIVVDDEDRENEGDMICAAEKITPEMVNFMVKEGRGLMCAPLTEARCQELGLEMMVGNNTSVHTTPFTVSVDLLGNGCTTGISASDRAKTIRALVDPETKPEDLGRPGHIFPLRAVDGGVIRRAGHTEAAIDFAQLAGLQPAGVLIEVLNEDGTMARLPELRTMADKFGMRLVSIQDLIEYRLQQESLIKREIGVNMPTAYGDFELIAYKQLNTDDTHLALIKGTWEKNEPVLVRVHSSCVTGDIFGSCRCDCGEQLHAAMKMVEQEGKGLVLYMFQEGRGIGLMNKLKAYKLQEMGRDTVEANLELGLPMDARDYGVGAQILRDLGITKLRLISNNPKKRAGLMGYGLEIVETVPIDIRPNPHNEVYLRTKRDKMGHELSHFTDQVG</sequence>
<feature type="region of interest" description="GTP cyclohydrolase II" evidence="20">
    <location>
        <begin position="212"/>
        <end position="415"/>
    </location>
</feature>
<comment type="pathway">
    <text evidence="5 20">Cofactor biosynthesis; riboflavin biosynthesis; 2-hydroxy-3-oxobutyl phosphate from D-ribulose 5-phosphate: step 1/1.</text>
</comment>
<evidence type="ECO:0000256" key="17">
    <source>
        <dbReference type="ARBA" id="ARBA00023268"/>
    </source>
</evidence>
<evidence type="ECO:0000313" key="22">
    <source>
        <dbReference type="EMBL" id="RCR65647.1"/>
    </source>
</evidence>
<organism evidence="22 23">
    <name type="scientific">Larkinella punicea</name>
    <dbReference type="NCBI Taxonomy" id="2315727"/>
    <lineage>
        <taxon>Bacteria</taxon>
        <taxon>Pseudomonadati</taxon>
        <taxon>Bacteroidota</taxon>
        <taxon>Cytophagia</taxon>
        <taxon>Cytophagales</taxon>
        <taxon>Spirosomataceae</taxon>
        <taxon>Larkinella</taxon>
    </lineage>
</organism>
<keyword evidence="10 20" id="KW-0547">Nucleotide-binding</keyword>
<dbReference type="OrthoDB" id="9793111at2"/>
<evidence type="ECO:0000256" key="15">
    <source>
        <dbReference type="ARBA" id="ARBA00023211"/>
    </source>
</evidence>
<keyword evidence="14 20" id="KW-0342">GTP-binding</keyword>
<dbReference type="InterPro" id="IPR036144">
    <property type="entry name" value="RibA-like_sf"/>
</dbReference>
<dbReference type="AlphaFoldDB" id="A0A368JDB9"/>
<feature type="binding site" evidence="20">
    <location>
        <position position="367"/>
    </location>
    <ligand>
        <name>GTP</name>
        <dbReference type="ChEBI" id="CHEBI:37565"/>
    </ligand>
</feature>
<dbReference type="Pfam" id="PF00925">
    <property type="entry name" value="GTP_cyclohydro2"/>
    <property type="match status" value="1"/>
</dbReference>
<feature type="binding site" evidence="20">
    <location>
        <position position="37"/>
    </location>
    <ligand>
        <name>Mg(2+)</name>
        <dbReference type="ChEBI" id="CHEBI:18420"/>
        <label>2</label>
    </ligand>
</feature>
<feature type="site" description="Essential for DHBP synthase activity" evidence="20">
    <location>
        <position position="136"/>
    </location>
</feature>
<dbReference type="InterPro" id="IPR017945">
    <property type="entry name" value="DHBP_synth_RibB-like_a/b_dom"/>
</dbReference>
<evidence type="ECO:0000256" key="3">
    <source>
        <dbReference type="ARBA" id="ARBA00002284"/>
    </source>
</evidence>
<feature type="binding site" evidence="20">
    <location>
        <position position="174"/>
    </location>
    <ligand>
        <name>D-ribulose 5-phosphate</name>
        <dbReference type="ChEBI" id="CHEBI:58121"/>
    </ligand>
</feature>
<dbReference type="InterPro" id="IPR000926">
    <property type="entry name" value="RibA"/>
</dbReference>
<dbReference type="InterPro" id="IPR032677">
    <property type="entry name" value="GTP_cyclohydro_II"/>
</dbReference>
<dbReference type="HAMAP" id="MF_00179">
    <property type="entry name" value="RibA"/>
    <property type="match status" value="1"/>
</dbReference>
<dbReference type="FunFam" id="3.90.870.10:FF:000001">
    <property type="entry name" value="Riboflavin biosynthesis protein RibBA"/>
    <property type="match status" value="1"/>
</dbReference>
<keyword evidence="16 20" id="KW-0456">Lyase</keyword>
<evidence type="ECO:0000256" key="19">
    <source>
        <dbReference type="ARBA" id="ARBA00049295"/>
    </source>
</evidence>
<evidence type="ECO:0000256" key="6">
    <source>
        <dbReference type="ARBA" id="ARBA00005520"/>
    </source>
</evidence>
<dbReference type="NCBIfam" id="NF006803">
    <property type="entry name" value="PRK09311.1"/>
    <property type="match status" value="1"/>
</dbReference>
<feature type="binding site" evidence="20">
    <location>
        <position position="267"/>
    </location>
    <ligand>
        <name>Zn(2+)</name>
        <dbReference type="ChEBI" id="CHEBI:29105"/>
        <note>catalytic</note>
    </ligand>
</feature>
<feature type="binding site" evidence="20">
    <location>
        <begin position="305"/>
        <end position="307"/>
    </location>
    <ligand>
        <name>GTP</name>
        <dbReference type="ChEBI" id="CHEBI:37565"/>
    </ligand>
</feature>
<dbReference type="Proteomes" id="UP000253383">
    <property type="component" value="Unassembled WGS sequence"/>
</dbReference>
<feature type="active site" description="Proton acceptor; for GTP cyclohydrolase activity" evidence="20">
    <location>
        <position position="339"/>
    </location>
</feature>
<proteinExistence type="inferred from homology"/>
<dbReference type="HAMAP" id="MF_01283">
    <property type="entry name" value="RibBA"/>
    <property type="match status" value="1"/>
</dbReference>
<dbReference type="InterPro" id="IPR000422">
    <property type="entry name" value="DHBP_synthase_RibB"/>
</dbReference>
<dbReference type="RefSeq" id="WP_114410020.1">
    <property type="nucleotide sequence ID" value="NZ_QOWE01000039.1"/>
</dbReference>
<feature type="binding site" evidence="20">
    <location>
        <begin position="36"/>
        <end position="37"/>
    </location>
    <ligand>
        <name>D-ribulose 5-phosphate</name>
        <dbReference type="ChEBI" id="CHEBI:58121"/>
    </ligand>
</feature>
<comment type="similarity">
    <text evidence="6 20">In the N-terminal section; belongs to the DHBP synthase family.</text>
</comment>
<feature type="binding site" evidence="20">
    <location>
        <position position="283"/>
    </location>
    <ligand>
        <name>GTP</name>
        <dbReference type="ChEBI" id="CHEBI:37565"/>
    </ligand>
</feature>
<dbReference type="EMBL" id="QOWE01000039">
    <property type="protein sequence ID" value="RCR65647.1"/>
    <property type="molecule type" value="Genomic_DNA"/>
</dbReference>
<feature type="binding site" evidence="20">
    <location>
        <begin position="150"/>
        <end position="154"/>
    </location>
    <ligand>
        <name>D-ribulose 5-phosphate</name>
        <dbReference type="ChEBI" id="CHEBI:58121"/>
    </ligand>
</feature>
<evidence type="ECO:0000256" key="10">
    <source>
        <dbReference type="ARBA" id="ARBA00022741"/>
    </source>
</evidence>
<dbReference type="SUPFAM" id="SSF55821">
    <property type="entry name" value="YrdC/RibB"/>
    <property type="match status" value="1"/>
</dbReference>
<comment type="function">
    <text evidence="3 20">Catalyzes the conversion of D-ribulose 5-phosphate to formate and 3,4-dihydroxy-2-butanone 4-phosphate.</text>
</comment>
<comment type="pathway">
    <text evidence="4 20">Cofactor biosynthesis; riboflavin biosynthesis; 5-amino-6-(D-ribitylamino)uracil from GTP: step 1/4.</text>
</comment>
<protein>
    <recommendedName>
        <fullName evidence="20">Riboflavin biosynthesis protein RibBA</fullName>
    </recommendedName>
    <domain>
        <recommendedName>
            <fullName evidence="20">3,4-dihydroxy-2-butanone 4-phosphate synthase</fullName>
            <shortName evidence="20">DHBP synthase</shortName>
            <ecNumber evidence="20">4.1.99.12</ecNumber>
        </recommendedName>
    </domain>
    <domain>
        <recommendedName>
            <fullName evidence="20">GTP cyclohydrolase-2</fullName>
            <ecNumber evidence="20">3.5.4.25</ecNumber>
        </recommendedName>
        <alternativeName>
            <fullName evidence="20">GTP cyclohydrolase II</fullName>
        </alternativeName>
    </domain>
</protein>
<dbReference type="PANTHER" id="PTHR21327">
    <property type="entry name" value="GTP CYCLOHYDROLASE II-RELATED"/>
    <property type="match status" value="1"/>
</dbReference>
<dbReference type="CDD" id="cd00641">
    <property type="entry name" value="GTP_cyclohydro2"/>
    <property type="match status" value="1"/>
</dbReference>
<evidence type="ECO:0000256" key="11">
    <source>
        <dbReference type="ARBA" id="ARBA00022801"/>
    </source>
</evidence>
<keyword evidence="13 20" id="KW-0460">Magnesium</keyword>
<dbReference type="GO" id="GO:0030145">
    <property type="term" value="F:manganese ion binding"/>
    <property type="evidence" value="ECO:0007669"/>
    <property type="project" value="UniProtKB-UniRule"/>
</dbReference>
<evidence type="ECO:0000256" key="2">
    <source>
        <dbReference type="ARBA" id="ARBA00001936"/>
    </source>
</evidence>
<dbReference type="FunFam" id="3.40.50.10990:FF:000001">
    <property type="entry name" value="Riboflavin biosynthesis protein RibBA"/>
    <property type="match status" value="1"/>
</dbReference>
<feature type="binding site" evidence="20">
    <location>
        <begin position="262"/>
        <end position="266"/>
    </location>
    <ligand>
        <name>GTP</name>
        <dbReference type="ChEBI" id="CHEBI:37565"/>
    </ligand>
</feature>
<evidence type="ECO:0000256" key="7">
    <source>
        <dbReference type="ARBA" id="ARBA00008976"/>
    </source>
</evidence>
<evidence type="ECO:0000313" key="23">
    <source>
        <dbReference type="Proteomes" id="UP000253383"/>
    </source>
</evidence>